<dbReference type="Proteomes" id="UP000594404">
    <property type="component" value="Chromosome"/>
</dbReference>
<organism evidence="1 2">
    <name type="scientific">Campylobacter concisus</name>
    <dbReference type="NCBI Taxonomy" id="199"/>
    <lineage>
        <taxon>Bacteria</taxon>
        <taxon>Pseudomonadati</taxon>
        <taxon>Campylobacterota</taxon>
        <taxon>Epsilonproteobacteria</taxon>
        <taxon>Campylobacterales</taxon>
        <taxon>Campylobacteraceae</taxon>
        <taxon>Campylobacter</taxon>
    </lineage>
</organism>
<dbReference type="EMBL" id="CP049266">
    <property type="protein sequence ID" value="QPH91006.1"/>
    <property type="molecule type" value="Genomic_DNA"/>
</dbReference>
<evidence type="ECO:0000313" key="2">
    <source>
        <dbReference type="Proteomes" id="UP000594404"/>
    </source>
</evidence>
<gene>
    <name evidence="1" type="ORF">CVT01_00100</name>
</gene>
<proteinExistence type="predicted"/>
<dbReference type="RefSeq" id="WP_159071713.1">
    <property type="nucleotide sequence ID" value="NZ_CP049266.1"/>
</dbReference>
<sequence>MALCKKFGEIYEYGKLLREKGGALVRQIYQKCCENRYTKIVKQNRSFYKFKQI</sequence>
<accession>A0A7S9RFS7</accession>
<dbReference type="AlphaFoldDB" id="A0A7S9RFS7"/>
<protein>
    <submittedName>
        <fullName evidence="1">Uncharacterized protein</fullName>
    </submittedName>
</protein>
<reference evidence="1 2" key="1">
    <citation type="journal article" date="2018" name="Emerg. Microbes Infect.">
        <title>Genomic analysis of oral Campylobacter concisus strains identified a potential bacterial molecular marker associated with active Crohn's disease.</title>
        <authorList>
            <person name="Liu F."/>
            <person name="Ma R."/>
            <person name="Tay C.Y.A."/>
            <person name="Octavia S."/>
            <person name="Lan R."/>
            <person name="Chung H.K.L."/>
            <person name="Riordan S.M."/>
            <person name="Grimm M.C."/>
            <person name="Leong R.W."/>
            <person name="Tanaka M.M."/>
            <person name="Connor S."/>
            <person name="Zhang L."/>
        </authorList>
    </citation>
    <scope>NUCLEOTIDE SEQUENCE [LARGE SCALE GENOMIC DNA]</scope>
    <source>
        <strain evidence="1 2">P1CDO3</strain>
    </source>
</reference>
<evidence type="ECO:0000313" key="1">
    <source>
        <dbReference type="EMBL" id="QPH91006.1"/>
    </source>
</evidence>
<name>A0A7S9RFS7_9BACT</name>